<dbReference type="Gene3D" id="2.40.50.140">
    <property type="entry name" value="Nucleic acid-binding proteins"/>
    <property type="match status" value="1"/>
</dbReference>
<evidence type="ECO:0008006" key="3">
    <source>
        <dbReference type="Google" id="ProtNLM"/>
    </source>
</evidence>
<dbReference type="OrthoDB" id="342190at2759"/>
<dbReference type="GO" id="GO:0003697">
    <property type="term" value="F:single-stranded DNA binding"/>
    <property type="evidence" value="ECO:0007669"/>
    <property type="project" value="InterPro"/>
</dbReference>
<dbReference type="PANTHER" id="PTHR33905">
    <property type="entry name" value="CST COMPLEX SUBUNIT TEN1"/>
    <property type="match status" value="1"/>
</dbReference>
<evidence type="ECO:0000313" key="2">
    <source>
        <dbReference type="Proteomes" id="UP000612746"/>
    </source>
</evidence>
<dbReference type="Proteomes" id="UP000612746">
    <property type="component" value="Unassembled WGS sequence"/>
</dbReference>
<sequence length="136" mass="15493">MGGLDRPTFHLHYAFAMTVPPGELVMLQDLAQDPVSFQNKSIRATGILTAYNPDSNRAVLEHKGYTLEVATDLLDPFPYKTKDLLQCIGELELISESHQLLLRARVARKVDGLDLDVYEKTIHMRRKYQDMFLKSS</sequence>
<evidence type="ECO:0000313" key="1">
    <source>
        <dbReference type="EMBL" id="KAG2187999.1"/>
    </source>
</evidence>
<dbReference type="InterPro" id="IPR029146">
    <property type="entry name" value="Ten1_animal_plant"/>
</dbReference>
<dbReference type="GO" id="GO:0010521">
    <property type="term" value="F:telomerase inhibitor activity"/>
    <property type="evidence" value="ECO:0007669"/>
    <property type="project" value="TreeGrafter"/>
</dbReference>
<dbReference type="InterPro" id="IPR012340">
    <property type="entry name" value="NA-bd_OB-fold"/>
</dbReference>
<keyword evidence="2" id="KW-1185">Reference proteome</keyword>
<dbReference type="Pfam" id="PF15490">
    <property type="entry name" value="Ten1_2"/>
    <property type="match status" value="1"/>
</dbReference>
<proteinExistence type="predicted"/>
<dbReference type="AlphaFoldDB" id="A0A8H7QA25"/>
<dbReference type="EMBL" id="JAEPRA010000002">
    <property type="protein sequence ID" value="KAG2187999.1"/>
    <property type="molecule type" value="Genomic_DNA"/>
</dbReference>
<comment type="caution">
    <text evidence="1">The sequence shown here is derived from an EMBL/GenBank/DDBJ whole genome shotgun (WGS) entry which is preliminary data.</text>
</comment>
<accession>A0A8H7QA25</accession>
<dbReference type="GO" id="GO:1990879">
    <property type="term" value="C:CST complex"/>
    <property type="evidence" value="ECO:0007669"/>
    <property type="project" value="InterPro"/>
</dbReference>
<protein>
    <recommendedName>
        <fullName evidence="3">CST complex subunit TEN1</fullName>
    </recommendedName>
</protein>
<dbReference type="GO" id="GO:0032211">
    <property type="term" value="P:negative regulation of telomere maintenance via telomerase"/>
    <property type="evidence" value="ECO:0007669"/>
    <property type="project" value="TreeGrafter"/>
</dbReference>
<dbReference type="PANTHER" id="PTHR33905:SF1">
    <property type="entry name" value="CST COMPLEX SUBUNIT TEN1"/>
    <property type="match status" value="1"/>
</dbReference>
<organism evidence="1 2">
    <name type="scientific">Umbelopsis vinacea</name>
    <dbReference type="NCBI Taxonomy" id="44442"/>
    <lineage>
        <taxon>Eukaryota</taxon>
        <taxon>Fungi</taxon>
        <taxon>Fungi incertae sedis</taxon>
        <taxon>Mucoromycota</taxon>
        <taxon>Mucoromycotina</taxon>
        <taxon>Umbelopsidomycetes</taxon>
        <taxon>Umbelopsidales</taxon>
        <taxon>Umbelopsidaceae</taxon>
        <taxon>Umbelopsis</taxon>
    </lineage>
</organism>
<reference evidence="1" key="1">
    <citation type="submission" date="2020-12" db="EMBL/GenBank/DDBJ databases">
        <title>Metabolic potential, ecology and presence of endohyphal bacteria is reflected in genomic diversity of Mucoromycotina.</title>
        <authorList>
            <person name="Muszewska A."/>
            <person name="Okrasinska A."/>
            <person name="Steczkiewicz K."/>
            <person name="Drgas O."/>
            <person name="Orlowska M."/>
            <person name="Perlinska-Lenart U."/>
            <person name="Aleksandrzak-Piekarczyk T."/>
            <person name="Szatraj K."/>
            <person name="Zielenkiewicz U."/>
            <person name="Pilsyk S."/>
            <person name="Malc E."/>
            <person name="Mieczkowski P."/>
            <person name="Kruszewska J.S."/>
            <person name="Biernat P."/>
            <person name="Pawlowska J."/>
        </authorList>
    </citation>
    <scope>NUCLEOTIDE SEQUENCE</scope>
    <source>
        <strain evidence="1">WA0000051536</strain>
    </source>
</reference>
<dbReference type="GO" id="GO:0042162">
    <property type="term" value="F:telomeric DNA binding"/>
    <property type="evidence" value="ECO:0007669"/>
    <property type="project" value="TreeGrafter"/>
</dbReference>
<gene>
    <name evidence="1" type="ORF">INT44_000749</name>
</gene>
<name>A0A8H7QA25_9FUNG</name>